<keyword evidence="4" id="KW-1185">Reference proteome</keyword>
<proteinExistence type="predicted"/>
<dbReference type="AlphaFoldDB" id="A0A9P4T2U6"/>
<feature type="compositionally biased region" description="Polar residues" evidence="2">
    <location>
        <begin position="227"/>
        <end position="236"/>
    </location>
</feature>
<gene>
    <name evidence="3" type="ORF">E8E13_000819</name>
</gene>
<sequence length="364" mass="41155">MRLLKWEGALAGHVNIDSLVISFDTHTTTPPTTTTPFSPDWPDNQANMFDDSKSSVDLSTLASYGLADFPEAFESVRYRALYKFESTKIISDDSTSDLTELLRISYGDRSGMIAPLWAGLQNGSLVYYAGYLLTGVRAISLQTLDGSEISNLISPFRFILESGSLFMGNYTEALLEGLAKFAFLLAGRTDQIEFFSSTRRSFGSYQFKVFRTAYEQVHKNMQNSIRENINNDSTPVDLSPPDGAEKTSAPKSQKLPHTQSNIPAASISTKTPAPSDEIQALLNAVGEQYKKELQDDWTRQKRALRHDKYTLEKRLEDNNKRLHNNKKKLHDTEKKLSEKEQECEEWKAKFLKLQARVRDLVNID</sequence>
<dbReference type="EMBL" id="SWKU01000056">
    <property type="protein sequence ID" value="KAF2993253.1"/>
    <property type="molecule type" value="Genomic_DNA"/>
</dbReference>
<dbReference type="Proteomes" id="UP000801428">
    <property type="component" value="Unassembled WGS sequence"/>
</dbReference>
<feature type="coiled-coil region" evidence="1">
    <location>
        <begin position="312"/>
        <end position="356"/>
    </location>
</feature>
<protein>
    <submittedName>
        <fullName evidence="3">Uncharacterized protein</fullName>
    </submittedName>
</protein>
<evidence type="ECO:0000313" key="3">
    <source>
        <dbReference type="EMBL" id="KAF2993253.1"/>
    </source>
</evidence>
<reference evidence="3" key="1">
    <citation type="submission" date="2019-04" db="EMBL/GenBank/DDBJ databases">
        <title>Sequencing of skin fungus with MAO and IRED activity.</title>
        <authorList>
            <person name="Marsaioli A.J."/>
            <person name="Bonatto J.M.C."/>
            <person name="Reis Junior O."/>
        </authorList>
    </citation>
    <scope>NUCLEOTIDE SEQUENCE</scope>
    <source>
        <strain evidence="3">30M1</strain>
    </source>
</reference>
<comment type="caution">
    <text evidence="3">The sequence shown here is derived from an EMBL/GenBank/DDBJ whole genome shotgun (WGS) entry which is preliminary data.</text>
</comment>
<keyword evidence="1" id="KW-0175">Coiled coil</keyword>
<evidence type="ECO:0000256" key="1">
    <source>
        <dbReference type="SAM" id="Coils"/>
    </source>
</evidence>
<feature type="compositionally biased region" description="Polar residues" evidence="2">
    <location>
        <begin position="249"/>
        <end position="272"/>
    </location>
</feature>
<accession>A0A9P4T2U6</accession>
<evidence type="ECO:0000313" key="4">
    <source>
        <dbReference type="Proteomes" id="UP000801428"/>
    </source>
</evidence>
<organism evidence="3 4">
    <name type="scientific">Curvularia kusanoi</name>
    <name type="common">Cochliobolus kusanoi</name>
    <dbReference type="NCBI Taxonomy" id="90978"/>
    <lineage>
        <taxon>Eukaryota</taxon>
        <taxon>Fungi</taxon>
        <taxon>Dikarya</taxon>
        <taxon>Ascomycota</taxon>
        <taxon>Pezizomycotina</taxon>
        <taxon>Dothideomycetes</taxon>
        <taxon>Pleosporomycetidae</taxon>
        <taxon>Pleosporales</taxon>
        <taxon>Pleosporineae</taxon>
        <taxon>Pleosporaceae</taxon>
        <taxon>Curvularia</taxon>
    </lineage>
</organism>
<name>A0A9P4T2U6_CURKU</name>
<evidence type="ECO:0000256" key="2">
    <source>
        <dbReference type="SAM" id="MobiDB-lite"/>
    </source>
</evidence>
<feature type="region of interest" description="Disordered" evidence="2">
    <location>
        <begin position="227"/>
        <end position="273"/>
    </location>
</feature>